<dbReference type="EMBL" id="JBBPHU010000007">
    <property type="protein sequence ID" value="KAK7515698.1"/>
    <property type="molecule type" value="Genomic_DNA"/>
</dbReference>
<dbReference type="InterPro" id="IPR019819">
    <property type="entry name" value="Carboxylesterase_B_CS"/>
</dbReference>
<proteinExistence type="inferred from homology"/>
<gene>
    <name evidence="5" type="ORF">IWZ03DRAFT_209913</name>
</gene>
<comment type="caution">
    <text evidence="5">The sequence shown here is derived from an EMBL/GenBank/DDBJ whole genome shotgun (WGS) entry which is preliminary data.</text>
</comment>
<dbReference type="PROSITE" id="PS00941">
    <property type="entry name" value="CARBOXYLESTERASE_B_2"/>
    <property type="match status" value="1"/>
</dbReference>
<dbReference type="SUPFAM" id="SSF53474">
    <property type="entry name" value="alpha/beta-Hydrolases"/>
    <property type="match status" value="1"/>
</dbReference>
<evidence type="ECO:0000256" key="2">
    <source>
        <dbReference type="ARBA" id="ARBA00022801"/>
    </source>
</evidence>
<accession>A0ABR1KKY4</accession>
<dbReference type="InterPro" id="IPR029058">
    <property type="entry name" value="AB_hydrolase_fold"/>
</dbReference>
<evidence type="ECO:0000313" key="5">
    <source>
        <dbReference type="EMBL" id="KAK7515698.1"/>
    </source>
</evidence>
<dbReference type="Proteomes" id="UP001363622">
    <property type="component" value="Unassembled WGS sequence"/>
</dbReference>
<evidence type="ECO:0000313" key="6">
    <source>
        <dbReference type="Proteomes" id="UP001363622"/>
    </source>
</evidence>
<dbReference type="PANTHER" id="PTHR11559">
    <property type="entry name" value="CARBOXYLESTERASE"/>
    <property type="match status" value="1"/>
</dbReference>
<dbReference type="InterPro" id="IPR050309">
    <property type="entry name" value="Type-B_Carboxylest/Lipase"/>
</dbReference>
<evidence type="ECO:0000256" key="3">
    <source>
        <dbReference type="RuleBase" id="RU361235"/>
    </source>
</evidence>
<keyword evidence="6" id="KW-1185">Reference proteome</keyword>
<name>A0ABR1KKY4_9PEZI</name>
<dbReference type="GO" id="GO:0016787">
    <property type="term" value="F:hydrolase activity"/>
    <property type="evidence" value="ECO:0007669"/>
    <property type="project" value="UniProtKB-KW"/>
</dbReference>
<evidence type="ECO:0000259" key="4">
    <source>
        <dbReference type="Pfam" id="PF00135"/>
    </source>
</evidence>
<dbReference type="EC" id="3.1.1.-" evidence="3"/>
<reference evidence="5 6" key="1">
    <citation type="submission" date="2024-04" db="EMBL/GenBank/DDBJ databases">
        <title>Phyllosticta paracitricarpa is synonymous to the EU quarantine fungus P. citricarpa based on phylogenomic analyses.</title>
        <authorList>
            <consortium name="Lawrence Berkeley National Laboratory"/>
            <person name="Van Ingen-Buijs V.A."/>
            <person name="Van Westerhoven A.C."/>
            <person name="Haridas S."/>
            <person name="Skiadas P."/>
            <person name="Martin F."/>
            <person name="Groenewald J.Z."/>
            <person name="Crous P.W."/>
            <person name="Seidl M.F."/>
        </authorList>
    </citation>
    <scope>NUCLEOTIDE SEQUENCE [LARGE SCALE GENOMIC DNA]</scope>
    <source>
        <strain evidence="5 6">CBS 123371</strain>
    </source>
</reference>
<feature type="chain" id="PRO_5044949902" description="Carboxylic ester hydrolase" evidence="3">
    <location>
        <begin position="19"/>
        <end position="537"/>
    </location>
</feature>
<sequence length="537" mass="58817">MRASLLQVLGFLALQAVAVDPLVKLKYASYKGTPLKNGVTQWLGLHYAAKPTKDLRFAAPADIDIENKEYQADTRRPSCIGVENEATDSGHSEDCLYLNVYAPSDAKPDAKLAVFFYIQGGGFSNQGQAPNGTNLVTRSDKRMIVVTIAYRVAAYGFLNGEPSGKKGEGKKAWSNNNGLKDQAKALRWVKDHIESFGGNKDHIVIGGSSAGGGCVIHHLINPETQNLVAGAITSSAAWPAIYDRKDGQYQFEEIAKAAKCDSDSDKLACMRRKDTKEFQAAIHNLILPFPGGRGKPLFMYSPSVDGGLIKENPWTYFDKPTINKPLLIGNDGFDGLGFTPKSISSQKAADEFVQNQYPGLLDKDLKKIHDLARYKGFIKKNKHREYAARLYGDIRYACPNLFVASARENEKQPIFAYRWDVGAATHTSETDAIWYGPAENAAGSKPPKTDEHHNAARKQVHAHWVSFITELDPNPKKEPDAPKWDKAYKGAGLIGDAAIQRLLFTDHGGPPATMEAVGQEMAEACAFLKGLGAQMKQ</sequence>
<dbReference type="Gene3D" id="3.40.50.1820">
    <property type="entry name" value="alpha/beta hydrolase"/>
    <property type="match status" value="1"/>
</dbReference>
<protein>
    <recommendedName>
        <fullName evidence="3">Carboxylic ester hydrolase</fullName>
        <ecNumber evidence="3">3.1.1.-</ecNumber>
    </recommendedName>
</protein>
<comment type="similarity">
    <text evidence="1 3">Belongs to the type-B carboxylesterase/lipase family.</text>
</comment>
<evidence type="ECO:0000256" key="1">
    <source>
        <dbReference type="ARBA" id="ARBA00005964"/>
    </source>
</evidence>
<feature type="signal peptide" evidence="3">
    <location>
        <begin position="1"/>
        <end position="18"/>
    </location>
</feature>
<organism evidence="5 6">
    <name type="scientific">Phyllosticta citriasiana</name>
    <dbReference type="NCBI Taxonomy" id="595635"/>
    <lineage>
        <taxon>Eukaryota</taxon>
        <taxon>Fungi</taxon>
        <taxon>Dikarya</taxon>
        <taxon>Ascomycota</taxon>
        <taxon>Pezizomycotina</taxon>
        <taxon>Dothideomycetes</taxon>
        <taxon>Dothideomycetes incertae sedis</taxon>
        <taxon>Botryosphaeriales</taxon>
        <taxon>Phyllostictaceae</taxon>
        <taxon>Phyllosticta</taxon>
    </lineage>
</organism>
<dbReference type="Pfam" id="PF00135">
    <property type="entry name" value="COesterase"/>
    <property type="match status" value="1"/>
</dbReference>
<dbReference type="InterPro" id="IPR002018">
    <property type="entry name" value="CarbesteraseB"/>
</dbReference>
<keyword evidence="3" id="KW-0732">Signal</keyword>
<dbReference type="PROSITE" id="PS00122">
    <property type="entry name" value="CARBOXYLESTERASE_B_1"/>
    <property type="match status" value="1"/>
</dbReference>
<feature type="domain" description="Carboxylesterase type B" evidence="4">
    <location>
        <begin position="21"/>
        <end position="487"/>
    </location>
</feature>
<keyword evidence="2 3" id="KW-0378">Hydrolase</keyword>
<dbReference type="InterPro" id="IPR019826">
    <property type="entry name" value="Carboxylesterase_B_AS"/>
</dbReference>